<keyword evidence="2" id="KW-1185">Reference proteome</keyword>
<dbReference type="Proteomes" id="UP000651050">
    <property type="component" value="Unassembled WGS sequence"/>
</dbReference>
<comment type="caution">
    <text evidence="1">The sequence shown here is derived from an EMBL/GenBank/DDBJ whole genome shotgun (WGS) entry which is preliminary data.</text>
</comment>
<proteinExistence type="predicted"/>
<dbReference type="AlphaFoldDB" id="A0A931H937"/>
<sequence length="117" mass="12622">MLITAKAPVQLSLARSGGTIITARLDFWEATPNGWKAAGSNLLQQVTQALEKQQASLQPGQYTCVLTCRVEESVNGVFDFDIQVANKSVGAAHGDVNTTSDAHDSQAYKNQFILQVQ</sequence>
<dbReference type="RefSeq" id="WP_196988381.1">
    <property type="nucleotide sequence ID" value="NZ_JADWYS010000001.1"/>
</dbReference>
<gene>
    <name evidence="1" type="ORF">I5803_21655</name>
</gene>
<name>A0A931H937_9BURK</name>
<accession>A0A931H937</accession>
<organism evidence="1 2">
    <name type="scientific">Caenimonas aquaedulcis</name>
    <dbReference type="NCBI Taxonomy" id="2793270"/>
    <lineage>
        <taxon>Bacteria</taxon>
        <taxon>Pseudomonadati</taxon>
        <taxon>Pseudomonadota</taxon>
        <taxon>Betaproteobacteria</taxon>
        <taxon>Burkholderiales</taxon>
        <taxon>Comamonadaceae</taxon>
        <taxon>Caenimonas</taxon>
    </lineage>
</organism>
<evidence type="ECO:0000313" key="1">
    <source>
        <dbReference type="EMBL" id="MBG9390652.1"/>
    </source>
</evidence>
<reference evidence="1" key="1">
    <citation type="submission" date="2020-11" db="EMBL/GenBank/DDBJ databases">
        <title>Bacterial whole genome sequence for Caenimonas sp. DR4.4.</title>
        <authorList>
            <person name="Le V."/>
            <person name="Ko S.-R."/>
            <person name="Ahn C.-Y."/>
            <person name="Oh H.-M."/>
        </authorList>
    </citation>
    <scope>NUCLEOTIDE SEQUENCE</scope>
    <source>
        <strain evidence="1">DR4.4</strain>
    </source>
</reference>
<dbReference type="EMBL" id="JADWYS010000001">
    <property type="protein sequence ID" value="MBG9390652.1"/>
    <property type="molecule type" value="Genomic_DNA"/>
</dbReference>
<protein>
    <submittedName>
        <fullName evidence="1">Uncharacterized protein</fullName>
    </submittedName>
</protein>
<evidence type="ECO:0000313" key="2">
    <source>
        <dbReference type="Proteomes" id="UP000651050"/>
    </source>
</evidence>